<dbReference type="PANTHER" id="PTHR47941">
    <property type="entry name" value="PENTATRICOPEPTIDE REPEAT-CONTAINING PROTEIN 3, MITOCHONDRIAL"/>
    <property type="match status" value="1"/>
</dbReference>
<dbReference type="AlphaFoldDB" id="A0A843V4B0"/>
<keyword evidence="5" id="KW-1185">Reference proteome</keyword>
<evidence type="ECO:0000256" key="2">
    <source>
        <dbReference type="ARBA" id="ARBA00022737"/>
    </source>
</evidence>
<dbReference type="EMBL" id="NMUH01001154">
    <property type="protein sequence ID" value="MQL89507.1"/>
    <property type="molecule type" value="Genomic_DNA"/>
</dbReference>
<feature type="repeat" description="PPR" evidence="3">
    <location>
        <begin position="513"/>
        <end position="547"/>
    </location>
</feature>
<dbReference type="NCBIfam" id="TIGR00756">
    <property type="entry name" value="PPR"/>
    <property type="match status" value="7"/>
</dbReference>
<evidence type="ECO:0000256" key="3">
    <source>
        <dbReference type="PROSITE-ProRule" id="PRU00708"/>
    </source>
</evidence>
<protein>
    <recommendedName>
        <fullName evidence="6">Pentatricopeptide repeat-containing protein</fullName>
    </recommendedName>
</protein>
<dbReference type="SUPFAM" id="SSF81901">
    <property type="entry name" value="HCP-like"/>
    <property type="match status" value="1"/>
</dbReference>
<dbReference type="Proteomes" id="UP000652761">
    <property type="component" value="Unassembled WGS sequence"/>
</dbReference>
<dbReference type="Gene3D" id="1.25.40.10">
    <property type="entry name" value="Tetratricopeptide repeat domain"/>
    <property type="match status" value="4"/>
</dbReference>
<dbReference type="Pfam" id="PF13041">
    <property type="entry name" value="PPR_2"/>
    <property type="match status" value="2"/>
</dbReference>
<dbReference type="InterPro" id="IPR002885">
    <property type="entry name" value="PPR_rpt"/>
</dbReference>
<dbReference type="InterPro" id="IPR011990">
    <property type="entry name" value="TPR-like_helical_dom_sf"/>
</dbReference>
<organism evidence="4 5">
    <name type="scientific">Colocasia esculenta</name>
    <name type="common">Wild taro</name>
    <name type="synonym">Arum esculentum</name>
    <dbReference type="NCBI Taxonomy" id="4460"/>
    <lineage>
        <taxon>Eukaryota</taxon>
        <taxon>Viridiplantae</taxon>
        <taxon>Streptophyta</taxon>
        <taxon>Embryophyta</taxon>
        <taxon>Tracheophyta</taxon>
        <taxon>Spermatophyta</taxon>
        <taxon>Magnoliopsida</taxon>
        <taxon>Liliopsida</taxon>
        <taxon>Araceae</taxon>
        <taxon>Aroideae</taxon>
        <taxon>Colocasieae</taxon>
        <taxon>Colocasia</taxon>
    </lineage>
</organism>
<dbReference type="OrthoDB" id="185373at2759"/>
<comment type="similarity">
    <text evidence="1">Belongs to the PPR family. P subfamily.</text>
</comment>
<proteinExistence type="inferred from homology"/>
<feature type="repeat" description="PPR" evidence="3">
    <location>
        <begin position="548"/>
        <end position="582"/>
    </location>
</feature>
<comment type="caution">
    <text evidence="4">The sequence shown here is derived from an EMBL/GenBank/DDBJ whole genome shotgun (WGS) entry which is preliminary data.</text>
</comment>
<keyword evidence="2" id="KW-0677">Repeat</keyword>
<feature type="repeat" description="PPR" evidence="3">
    <location>
        <begin position="405"/>
        <end position="439"/>
    </location>
</feature>
<feature type="repeat" description="PPR" evidence="3">
    <location>
        <begin position="583"/>
        <end position="617"/>
    </location>
</feature>
<evidence type="ECO:0008006" key="6">
    <source>
        <dbReference type="Google" id="ProtNLM"/>
    </source>
</evidence>
<sequence>MAIGVDSTCKECGLEKGPPEKFNGRFGLREAQSGLARSGAHFANTGQTLRPPLRKRIRWWAWSSAAIAPLFSLPLEDLVDSGPDTVQNRRFSKFCVNVAMGFPSSPTPWGFWARCRFYCLRPSPAPKESTLPLFSSWVTSAPPSLLSSAFSTNLSCCQADAHFPKSSVPSESNRPGLFFRPYVKNPRAPRLRPLDPLPYSKPSCCLLKSRTLSDASTDSGPTDALDERSARDLDRVYETVLSNSGADQNLEVALDALGIELTCELVDGVIKKLRYEEKLAFRFFTWAGNQEGYAHDRQTYNDMVDILSSTKYKAKQFGIVCNILDHMKRKNKASVPVDALLAILREYAEKHLTHLHKFAKKKKIRVKTQPEINAFNLLLDSLCKCSLAREAEAMFHRVKNKIVPDANTYNILFFGWCRVRDPGKAMKVLEEMIQMGHTPENFTYNAAIDAFCSVGMISEARELFEFMRTKGSTISSPTAKTYAIMAGALAKDNQMSECFKLLSDMRGSGCLPDVSTYKELIEGLCLAGKFEEAHNLLEEMGNKGYPPDILTYNCFVKVLCNLKKADEALMLCERMIELGCEPSVHTYNMLIGMFYEMGEPDRASSIWCEMDRRACMRNVDTYCIMIDGLFGCEKSDDACLLLDEVMDCGIKLPYRKYDALLLQLSEIGNLRAIHKLSDHMRRFYNQAMARRFAISQKKKSMSLRRT</sequence>
<dbReference type="Pfam" id="PF12854">
    <property type="entry name" value="PPR_1"/>
    <property type="match status" value="1"/>
</dbReference>
<gene>
    <name evidence="4" type="ORF">Taro_022077</name>
</gene>
<evidence type="ECO:0000256" key="1">
    <source>
        <dbReference type="ARBA" id="ARBA00007626"/>
    </source>
</evidence>
<feature type="repeat" description="PPR" evidence="3">
    <location>
        <begin position="618"/>
        <end position="652"/>
    </location>
</feature>
<reference evidence="4" key="1">
    <citation type="submission" date="2017-07" db="EMBL/GenBank/DDBJ databases">
        <title>Taro Niue Genome Assembly and Annotation.</title>
        <authorList>
            <person name="Atibalentja N."/>
            <person name="Keating K."/>
            <person name="Fields C.J."/>
        </authorList>
    </citation>
    <scope>NUCLEOTIDE SEQUENCE</scope>
    <source>
        <strain evidence="4">Niue_2</strain>
        <tissue evidence="4">Leaf</tissue>
    </source>
</reference>
<evidence type="ECO:0000313" key="5">
    <source>
        <dbReference type="Proteomes" id="UP000652761"/>
    </source>
</evidence>
<feature type="repeat" description="PPR" evidence="3">
    <location>
        <begin position="440"/>
        <end position="474"/>
    </location>
</feature>
<accession>A0A843V4B0</accession>
<dbReference type="PROSITE" id="PS51375">
    <property type="entry name" value="PPR"/>
    <property type="match status" value="7"/>
</dbReference>
<evidence type="ECO:0000313" key="4">
    <source>
        <dbReference type="EMBL" id="MQL89507.1"/>
    </source>
</evidence>
<feature type="repeat" description="PPR" evidence="3">
    <location>
        <begin position="478"/>
        <end position="512"/>
    </location>
</feature>
<name>A0A843V4B0_COLES</name>
<dbReference type="Pfam" id="PF01535">
    <property type="entry name" value="PPR"/>
    <property type="match status" value="2"/>
</dbReference>